<reference evidence="2 3" key="1">
    <citation type="submission" date="2023-05" db="EMBL/GenBank/DDBJ databases">
        <title>Draft genome of Paenibacillus sp. CCS26.</title>
        <authorList>
            <person name="Akita H."/>
            <person name="Shinto Y."/>
            <person name="Kimura Z."/>
        </authorList>
    </citation>
    <scope>NUCLEOTIDE SEQUENCE [LARGE SCALE GENOMIC DNA]</scope>
    <source>
        <strain evidence="2 3">CCS26</strain>
    </source>
</reference>
<gene>
    <name evidence="2" type="ORF">PghCCS26_47940</name>
</gene>
<name>A0ABQ6NSA1_9BACL</name>
<feature type="domain" description="N-acetylmuramoyl-L-alanine amidase" evidence="1">
    <location>
        <begin position="47"/>
        <end position="161"/>
    </location>
</feature>
<evidence type="ECO:0000313" key="2">
    <source>
        <dbReference type="EMBL" id="GMK47664.1"/>
    </source>
</evidence>
<dbReference type="SUPFAM" id="SSF55846">
    <property type="entry name" value="N-acetylmuramoyl-L-alanine amidase-like"/>
    <property type="match status" value="1"/>
</dbReference>
<dbReference type="InterPro" id="IPR036505">
    <property type="entry name" value="Amidase/PGRP_sf"/>
</dbReference>
<comment type="caution">
    <text evidence="2">The sequence shown here is derived from an EMBL/GenBank/DDBJ whole genome shotgun (WGS) entry which is preliminary data.</text>
</comment>
<dbReference type="EMBL" id="BTCL01000021">
    <property type="protein sequence ID" value="GMK47664.1"/>
    <property type="molecule type" value="Genomic_DNA"/>
</dbReference>
<evidence type="ECO:0000259" key="1">
    <source>
        <dbReference type="Pfam" id="PF01510"/>
    </source>
</evidence>
<dbReference type="CDD" id="cd06583">
    <property type="entry name" value="PGRP"/>
    <property type="match status" value="1"/>
</dbReference>
<accession>A0ABQ6NSA1</accession>
<protein>
    <recommendedName>
        <fullName evidence="1">N-acetylmuramoyl-L-alanine amidase domain-containing protein</fullName>
    </recommendedName>
</protein>
<dbReference type="Pfam" id="PF01510">
    <property type="entry name" value="Amidase_2"/>
    <property type="match status" value="1"/>
</dbReference>
<keyword evidence="3" id="KW-1185">Reference proteome</keyword>
<dbReference type="InterPro" id="IPR002502">
    <property type="entry name" value="Amidase_domain"/>
</dbReference>
<dbReference type="Proteomes" id="UP001285921">
    <property type="component" value="Unassembled WGS sequence"/>
</dbReference>
<dbReference type="RefSeq" id="WP_317981587.1">
    <property type="nucleotide sequence ID" value="NZ_BTCL01000021.1"/>
</dbReference>
<sequence>MTVPKTFRRYTLDEFIAYLRTYIGRVKFPEVHVHGTWRPTIAMYRSKADPSFYIQAMYRTHTQVNGWSDIAQHATIDPDGYIWDGRPLTVAPASATGFNDSDYDGVHPFMFEMIGNFDVGCERLEGAQLRTAVGLTRALADMFGSRIVFHREMTSAKTCPGSGIDKAEFVAAVAAYRTEQTEVKTEVDVPMTAEEKKQFTALQATVEAQAKRIATLEGERKMAVPSWAKTAVDAAVCAKLIDTPDGRSEDFYSFVTIMHRKGLF</sequence>
<dbReference type="Gene3D" id="3.40.80.10">
    <property type="entry name" value="Peptidoglycan recognition protein-like"/>
    <property type="match status" value="1"/>
</dbReference>
<organism evidence="2 3">
    <name type="scientific">Paenibacillus glycanilyticus</name>
    <dbReference type="NCBI Taxonomy" id="126569"/>
    <lineage>
        <taxon>Bacteria</taxon>
        <taxon>Bacillati</taxon>
        <taxon>Bacillota</taxon>
        <taxon>Bacilli</taxon>
        <taxon>Bacillales</taxon>
        <taxon>Paenibacillaceae</taxon>
        <taxon>Paenibacillus</taxon>
    </lineage>
</organism>
<proteinExistence type="predicted"/>
<evidence type="ECO:0000313" key="3">
    <source>
        <dbReference type="Proteomes" id="UP001285921"/>
    </source>
</evidence>